<dbReference type="Proteomes" id="UP000199513">
    <property type="component" value="Unassembled WGS sequence"/>
</dbReference>
<dbReference type="Pfam" id="PF06439">
    <property type="entry name" value="3keto-disac_hyd"/>
    <property type="match status" value="1"/>
</dbReference>
<evidence type="ECO:0000256" key="1">
    <source>
        <dbReference type="SAM" id="SignalP"/>
    </source>
</evidence>
<organism evidence="3 4">
    <name type="scientific">Thermoflexibacter ruber</name>
    <dbReference type="NCBI Taxonomy" id="1003"/>
    <lineage>
        <taxon>Bacteria</taxon>
        <taxon>Pseudomonadati</taxon>
        <taxon>Bacteroidota</taxon>
        <taxon>Cytophagia</taxon>
        <taxon>Cytophagales</taxon>
        <taxon>Thermoflexibacteraceae</taxon>
        <taxon>Thermoflexibacter</taxon>
    </lineage>
</organism>
<gene>
    <name evidence="3" type="ORF">SAMN04488541_101893</name>
</gene>
<feature type="chain" id="PRO_5011492675" description="3-keto-alpha-glucoside-1,2-lyase/3-keto-2-hydroxy-glucal hydratase domain-containing protein" evidence="1">
    <location>
        <begin position="20"/>
        <end position="241"/>
    </location>
</feature>
<accession>A0A1I2GHH8</accession>
<protein>
    <recommendedName>
        <fullName evidence="2">3-keto-alpha-glucoside-1,2-lyase/3-keto-2-hydroxy-glucal hydratase domain-containing protein</fullName>
    </recommendedName>
</protein>
<evidence type="ECO:0000259" key="2">
    <source>
        <dbReference type="Pfam" id="PF06439"/>
    </source>
</evidence>
<feature type="signal peptide" evidence="1">
    <location>
        <begin position="1"/>
        <end position="19"/>
    </location>
</feature>
<feature type="domain" description="3-keto-alpha-glucoside-1,2-lyase/3-keto-2-hydroxy-glucal hydratase" evidence="2">
    <location>
        <begin position="39"/>
        <end position="239"/>
    </location>
</feature>
<dbReference type="Gene3D" id="2.60.120.560">
    <property type="entry name" value="Exo-inulinase, domain 1"/>
    <property type="match status" value="1"/>
</dbReference>
<evidence type="ECO:0000313" key="3">
    <source>
        <dbReference type="EMBL" id="SFF17055.1"/>
    </source>
</evidence>
<dbReference type="RefSeq" id="WP_091545282.1">
    <property type="nucleotide sequence ID" value="NZ_FONY01000018.1"/>
</dbReference>
<name>A0A1I2GHH8_9BACT</name>
<dbReference type="STRING" id="1003.SAMN04488541_101893"/>
<dbReference type="EMBL" id="FONY01000018">
    <property type="protein sequence ID" value="SFF17055.1"/>
    <property type="molecule type" value="Genomic_DNA"/>
</dbReference>
<keyword evidence="4" id="KW-1185">Reference proteome</keyword>
<proteinExistence type="predicted"/>
<evidence type="ECO:0000313" key="4">
    <source>
        <dbReference type="Proteomes" id="UP000199513"/>
    </source>
</evidence>
<dbReference type="OrthoDB" id="9806233at2"/>
<sequence>MRKITLSFSLLATLFILSAQIPRQEQPPNTLTSKEKKEGWQLLFDGKTTKGWHNYGKKSISPLWKVEDGTLLMSQKGAEDIATDKEYENFEFQLEWKIAEGGNSGIYYLVKEDPQKYVKGWNTGPEMQILDDDKHPDATKGKDGNHKAGSLYDLIPATNKQLSPVGQWNHVRIIVNKGKVEHWLNGSKVVEYDLNSTEFAELVKGSKFSTLPDFAKFRKGRIVLQDHGDLVWFRNIKIRKL</sequence>
<dbReference type="InterPro" id="IPR010496">
    <property type="entry name" value="AL/BT2_dom"/>
</dbReference>
<dbReference type="AlphaFoldDB" id="A0A1I2GHH8"/>
<keyword evidence="1" id="KW-0732">Signal</keyword>
<dbReference type="GO" id="GO:0016787">
    <property type="term" value="F:hydrolase activity"/>
    <property type="evidence" value="ECO:0007669"/>
    <property type="project" value="InterPro"/>
</dbReference>
<reference evidence="3 4" key="1">
    <citation type="submission" date="2016-10" db="EMBL/GenBank/DDBJ databases">
        <authorList>
            <person name="de Groot N.N."/>
        </authorList>
    </citation>
    <scope>NUCLEOTIDE SEQUENCE [LARGE SCALE GENOMIC DNA]</scope>
    <source>
        <strain>GEY</strain>
        <strain evidence="4">DSM 9560</strain>
    </source>
</reference>